<dbReference type="InterPro" id="IPR052054">
    <property type="entry name" value="Oxidative_DNA_repair_enzyme"/>
</dbReference>
<dbReference type="GO" id="GO:0006289">
    <property type="term" value="P:nucleotide-excision repair"/>
    <property type="evidence" value="ECO:0007669"/>
    <property type="project" value="InterPro"/>
</dbReference>
<evidence type="ECO:0000256" key="1">
    <source>
        <dbReference type="ARBA" id="ARBA00022763"/>
    </source>
</evidence>
<dbReference type="SUPFAM" id="SSF55945">
    <property type="entry name" value="TATA-box binding protein-like"/>
    <property type="match status" value="1"/>
</dbReference>
<dbReference type="AlphaFoldDB" id="A0A4W5MTZ6"/>
<dbReference type="STRING" id="62062.ENSHHUP00000041912"/>
<dbReference type="GO" id="GO:0034039">
    <property type="term" value="F:8-oxo-7,8-dihydroguanine DNA N-glycosylase activity"/>
    <property type="evidence" value="ECO:0007669"/>
    <property type="project" value="TreeGrafter"/>
</dbReference>
<keyword evidence="2" id="KW-0378">Hydrolase</keyword>
<reference evidence="7" key="2">
    <citation type="submission" date="2025-08" db="UniProtKB">
        <authorList>
            <consortium name="Ensembl"/>
        </authorList>
    </citation>
    <scope>IDENTIFICATION</scope>
</reference>
<dbReference type="Pfam" id="PF07934">
    <property type="entry name" value="OGG_N"/>
    <property type="match status" value="1"/>
</dbReference>
<evidence type="ECO:0000256" key="3">
    <source>
        <dbReference type="ARBA" id="ARBA00023204"/>
    </source>
</evidence>
<feature type="domain" description="8-oxoguanine DNA glycosylase N-terminal" evidence="6">
    <location>
        <begin position="52"/>
        <end position="84"/>
    </location>
</feature>
<evidence type="ECO:0000256" key="2">
    <source>
        <dbReference type="ARBA" id="ARBA00022801"/>
    </source>
</evidence>
<protein>
    <recommendedName>
        <fullName evidence="6">8-oxoguanine DNA glycosylase N-terminal domain-containing protein</fullName>
    </recommendedName>
</protein>
<dbReference type="GeneTree" id="ENSGT01010000229500"/>
<keyword evidence="4" id="KW-0456">Lyase</keyword>
<dbReference type="GO" id="GO:0016829">
    <property type="term" value="F:lyase activity"/>
    <property type="evidence" value="ECO:0007669"/>
    <property type="project" value="UniProtKB-KW"/>
</dbReference>
<dbReference type="Proteomes" id="UP000314982">
    <property type="component" value="Unassembled WGS sequence"/>
</dbReference>
<keyword evidence="5" id="KW-0326">Glycosidase</keyword>
<keyword evidence="1" id="KW-0227">DNA damage</keyword>
<evidence type="ECO:0000313" key="8">
    <source>
        <dbReference type="Proteomes" id="UP000314982"/>
    </source>
</evidence>
<evidence type="ECO:0000313" key="7">
    <source>
        <dbReference type="Ensembl" id="ENSHHUP00000041912.1"/>
    </source>
</evidence>
<dbReference type="PANTHER" id="PTHR10242:SF2">
    <property type="entry name" value="N-GLYCOSYLASE_DNA LYASE"/>
    <property type="match status" value="1"/>
</dbReference>
<dbReference type="GO" id="GO:0003684">
    <property type="term" value="F:damaged DNA binding"/>
    <property type="evidence" value="ECO:0007669"/>
    <property type="project" value="InterPro"/>
</dbReference>
<reference evidence="7" key="3">
    <citation type="submission" date="2025-09" db="UniProtKB">
        <authorList>
            <consortium name="Ensembl"/>
        </authorList>
    </citation>
    <scope>IDENTIFICATION</scope>
</reference>
<evidence type="ECO:0000256" key="5">
    <source>
        <dbReference type="ARBA" id="ARBA00023295"/>
    </source>
</evidence>
<sequence>CGGDEWGLSPTLLYYTYNSPNTTGWEEGRGPASGVKGVREEIQGRDGGGTAEYFQLKVKLGDLYTEWGATDPHFQHIANTFTGVCMTVCVCVLHPRCENAVPGHHRVPVLLCLHLQQPDLSYPGQLDKTIYHNFPSLHALADSSVEACLKELGFGYRARFRQQILDSHGGPQWLPAGRGCTAHSAQGGPQGMPQPFRAIKGASPKGAAEEWLSMNQLYVVSMDHHKDFVLQLNKKVLYSFPVM</sequence>
<proteinExistence type="predicted"/>
<reference evidence="8" key="1">
    <citation type="submission" date="2018-06" db="EMBL/GenBank/DDBJ databases">
        <title>Genome assembly of Danube salmon.</title>
        <authorList>
            <person name="Macqueen D.J."/>
            <person name="Gundappa M.K."/>
        </authorList>
    </citation>
    <scope>NUCLEOTIDE SEQUENCE [LARGE SCALE GENOMIC DNA]</scope>
</reference>
<name>A0A4W5MTZ6_9TELE</name>
<dbReference type="Ensembl" id="ENSHHUT00000043511.1">
    <property type="protein sequence ID" value="ENSHHUP00000041912.1"/>
    <property type="gene ID" value="ENSHHUG00000025876.1"/>
</dbReference>
<keyword evidence="8" id="KW-1185">Reference proteome</keyword>
<evidence type="ECO:0000259" key="6">
    <source>
        <dbReference type="Pfam" id="PF07934"/>
    </source>
</evidence>
<dbReference type="GO" id="GO:0006285">
    <property type="term" value="P:base-excision repair, AP site formation"/>
    <property type="evidence" value="ECO:0007669"/>
    <property type="project" value="TreeGrafter"/>
</dbReference>
<dbReference type="PANTHER" id="PTHR10242">
    <property type="entry name" value="8-OXOGUANINE DNA GLYCOSYLASE"/>
    <property type="match status" value="1"/>
</dbReference>
<evidence type="ECO:0000256" key="4">
    <source>
        <dbReference type="ARBA" id="ARBA00023239"/>
    </source>
</evidence>
<organism evidence="7 8">
    <name type="scientific">Hucho hucho</name>
    <name type="common">huchen</name>
    <dbReference type="NCBI Taxonomy" id="62062"/>
    <lineage>
        <taxon>Eukaryota</taxon>
        <taxon>Metazoa</taxon>
        <taxon>Chordata</taxon>
        <taxon>Craniata</taxon>
        <taxon>Vertebrata</taxon>
        <taxon>Euteleostomi</taxon>
        <taxon>Actinopterygii</taxon>
        <taxon>Neopterygii</taxon>
        <taxon>Teleostei</taxon>
        <taxon>Protacanthopterygii</taxon>
        <taxon>Salmoniformes</taxon>
        <taxon>Salmonidae</taxon>
        <taxon>Salmoninae</taxon>
        <taxon>Hucho</taxon>
    </lineage>
</organism>
<dbReference type="Gene3D" id="1.10.340.30">
    <property type="entry name" value="Hypothetical protein, domain 2"/>
    <property type="match status" value="1"/>
</dbReference>
<dbReference type="InterPro" id="IPR012904">
    <property type="entry name" value="OGG_N"/>
</dbReference>
<keyword evidence="3" id="KW-0234">DNA repair</keyword>
<accession>A0A4W5MTZ6</accession>
<dbReference type="GO" id="GO:0005634">
    <property type="term" value="C:nucleus"/>
    <property type="evidence" value="ECO:0007669"/>
    <property type="project" value="TreeGrafter"/>
</dbReference>